<feature type="transmembrane region" description="Helical" evidence="1">
    <location>
        <begin position="6"/>
        <end position="25"/>
    </location>
</feature>
<feature type="transmembrane region" description="Helical" evidence="1">
    <location>
        <begin position="107"/>
        <end position="126"/>
    </location>
</feature>
<protein>
    <submittedName>
        <fullName evidence="3">Acyltransferase</fullName>
    </submittedName>
</protein>
<evidence type="ECO:0000259" key="2">
    <source>
        <dbReference type="Pfam" id="PF01757"/>
    </source>
</evidence>
<feature type="transmembrane region" description="Helical" evidence="1">
    <location>
        <begin position="286"/>
        <end position="303"/>
    </location>
</feature>
<feature type="transmembrane region" description="Helical" evidence="1">
    <location>
        <begin position="315"/>
        <end position="334"/>
    </location>
</feature>
<feature type="transmembrane region" description="Helical" evidence="1">
    <location>
        <begin position="162"/>
        <end position="179"/>
    </location>
</feature>
<dbReference type="Proteomes" id="UP001059745">
    <property type="component" value="Chromosome 2"/>
</dbReference>
<feature type="transmembrane region" description="Helical" evidence="1">
    <location>
        <begin position="248"/>
        <end position="265"/>
    </location>
</feature>
<sequence>MTKWKYANLDAIRGLAAILIVFRHAPLLFHSPSFPQSYLAVDLFFAISGFVVANAYEARLRSGALGFLAFAKLRLIRLYPLYLIGIVLGLASHFVAMAHLHQHGRPLPSLFATTLFVLLSLLMLPSRATPLYLVNNPAWSLFYEIVANLAFAAIVRRAVPRILVLAMIPCAIVMLRYALDHHGIDEGWDLGKWYLALARVGFSFSAGALLFRLRRGGPRPASAAVSLLALAAVLLMLCAKIPPRWAGPAAIAEVFVAIPLIVHAATSFEPPAWLAPAFETLGRVSYGLYILHVPVLLLAYRLLEPHRHAVYGKPALAAFVAGMLVLVALLDRYVDAPLRAWLSRPARRRLEVPIASRV</sequence>
<reference evidence="3" key="1">
    <citation type="submission" date="2022-09" db="EMBL/GenBank/DDBJ databases">
        <title>Genomic of Burkholderia gladioli.</title>
        <authorList>
            <person name="Wu H."/>
        </authorList>
    </citation>
    <scope>NUCLEOTIDE SEQUENCE</scope>
    <source>
        <strain evidence="3">ZN-S4</strain>
    </source>
</reference>
<evidence type="ECO:0000256" key="1">
    <source>
        <dbReference type="SAM" id="Phobius"/>
    </source>
</evidence>
<dbReference type="InterPro" id="IPR050879">
    <property type="entry name" value="Acyltransferase_3"/>
</dbReference>
<evidence type="ECO:0000313" key="4">
    <source>
        <dbReference type="Proteomes" id="UP001059745"/>
    </source>
</evidence>
<keyword evidence="1" id="KW-0812">Transmembrane</keyword>
<keyword evidence="3" id="KW-0012">Acyltransferase</keyword>
<evidence type="ECO:0000313" key="3">
    <source>
        <dbReference type="EMBL" id="UWX72360.1"/>
    </source>
</evidence>
<dbReference type="AlphaFoldDB" id="A0AB38TYQ3"/>
<dbReference type="GO" id="GO:0016747">
    <property type="term" value="F:acyltransferase activity, transferring groups other than amino-acyl groups"/>
    <property type="evidence" value="ECO:0007669"/>
    <property type="project" value="InterPro"/>
</dbReference>
<feature type="domain" description="Acyltransferase 3" evidence="2">
    <location>
        <begin position="7"/>
        <end position="328"/>
    </location>
</feature>
<dbReference type="PANTHER" id="PTHR23028">
    <property type="entry name" value="ACETYLTRANSFERASE"/>
    <property type="match status" value="1"/>
</dbReference>
<proteinExistence type="predicted"/>
<keyword evidence="3" id="KW-0808">Transferase</keyword>
<keyword evidence="1" id="KW-1133">Transmembrane helix</keyword>
<organism evidence="3 4">
    <name type="scientific">Burkholderia gladioli</name>
    <name type="common">Pseudomonas marginata</name>
    <name type="synonym">Phytomonas marginata</name>
    <dbReference type="NCBI Taxonomy" id="28095"/>
    <lineage>
        <taxon>Bacteria</taxon>
        <taxon>Pseudomonadati</taxon>
        <taxon>Pseudomonadota</taxon>
        <taxon>Betaproteobacteria</taxon>
        <taxon>Burkholderiales</taxon>
        <taxon>Burkholderiaceae</taxon>
        <taxon>Burkholderia</taxon>
    </lineage>
</organism>
<dbReference type="InterPro" id="IPR002656">
    <property type="entry name" value="Acyl_transf_3_dom"/>
</dbReference>
<accession>A0AB38TYQ3</accession>
<feature type="transmembrane region" description="Helical" evidence="1">
    <location>
        <begin position="76"/>
        <end position="95"/>
    </location>
</feature>
<gene>
    <name evidence="3" type="ORF">NYZ96_28405</name>
</gene>
<feature type="transmembrane region" description="Helical" evidence="1">
    <location>
        <begin position="37"/>
        <end position="56"/>
    </location>
</feature>
<dbReference type="PANTHER" id="PTHR23028:SF134">
    <property type="entry name" value="PUTATIVE (AFU_ORTHOLOGUE AFUA_4G08520)-RELATED"/>
    <property type="match status" value="1"/>
</dbReference>
<dbReference type="RefSeq" id="WP_025101248.1">
    <property type="nucleotide sequence ID" value="NZ_CADEPT010000008.1"/>
</dbReference>
<dbReference type="Pfam" id="PF01757">
    <property type="entry name" value="Acyl_transf_3"/>
    <property type="match status" value="1"/>
</dbReference>
<feature type="transmembrane region" description="Helical" evidence="1">
    <location>
        <begin position="223"/>
        <end position="242"/>
    </location>
</feature>
<feature type="transmembrane region" description="Helical" evidence="1">
    <location>
        <begin position="191"/>
        <end position="211"/>
    </location>
</feature>
<dbReference type="EMBL" id="CP104215">
    <property type="protein sequence ID" value="UWX72360.1"/>
    <property type="molecule type" value="Genomic_DNA"/>
</dbReference>
<keyword evidence="1" id="KW-0472">Membrane</keyword>
<name>A0AB38TYQ3_BURGA</name>